<evidence type="ECO:0000313" key="8">
    <source>
        <dbReference type="EMBL" id="KAL3804515.1"/>
    </source>
</evidence>
<feature type="region of interest" description="Disordered" evidence="6">
    <location>
        <begin position="1"/>
        <end position="52"/>
    </location>
</feature>
<evidence type="ECO:0000313" key="9">
    <source>
        <dbReference type="Proteomes" id="UP001516023"/>
    </source>
</evidence>
<dbReference type="PROSITE" id="PS51158">
    <property type="entry name" value="ALPHA_KINASE"/>
    <property type="match status" value="1"/>
</dbReference>
<evidence type="ECO:0000256" key="4">
    <source>
        <dbReference type="ARBA" id="ARBA00022777"/>
    </source>
</evidence>
<dbReference type="GO" id="GO:0004674">
    <property type="term" value="F:protein serine/threonine kinase activity"/>
    <property type="evidence" value="ECO:0007669"/>
    <property type="project" value="UniProtKB-KW"/>
</dbReference>
<evidence type="ECO:0000256" key="3">
    <source>
        <dbReference type="ARBA" id="ARBA00022741"/>
    </source>
</evidence>
<dbReference type="PANTHER" id="PTHR45992">
    <property type="entry name" value="EUKARYOTIC ELONGATION FACTOR 2 KINASE-RELATED"/>
    <property type="match status" value="1"/>
</dbReference>
<keyword evidence="2" id="KW-0808">Transferase</keyword>
<proteinExistence type="predicted"/>
<dbReference type="AlphaFoldDB" id="A0ABD3QW98"/>
<evidence type="ECO:0000256" key="1">
    <source>
        <dbReference type="ARBA" id="ARBA00022527"/>
    </source>
</evidence>
<dbReference type="Pfam" id="PF02816">
    <property type="entry name" value="Alpha_kinase"/>
    <property type="match status" value="1"/>
</dbReference>
<feature type="domain" description="Alpha-type protein kinase" evidence="7">
    <location>
        <begin position="486"/>
        <end position="746"/>
    </location>
</feature>
<evidence type="ECO:0000259" key="7">
    <source>
        <dbReference type="PROSITE" id="PS51158"/>
    </source>
</evidence>
<dbReference type="SUPFAM" id="SSF56112">
    <property type="entry name" value="Protein kinase-like (PK-like)"/>
    <property type="match status" value="1"/>
</dbReference>
<dbReference type="InterPro" id="IPR004166">
    <property type="entry name" value="a-kinase_dom"/>
</dbReference>
<evidence type="ECO:0000256" key="5">
    <source>
        <dbReference type="ARBA" id="ARBA00022840"/>
    </source>
</evidence>
<dbReference type="InterPro" id="IPR051852">
    <property type="entry name" value="Alpha-type_PK"/>
</dbReference>
<keyword evidence="9" id="KW-1185">Reference proteome</keyword>
<dbReference type="GO" id="GO:0005524">
    <property type="term" value="F:ATP binding"/>
    <property type="evidence" value="ECO:0007669"/>
    <property type="project" value="UniProtKB-KW"/>
</dbReference>
<protein>
    <recommendedName>
        <fullName evidence="7">Alpha-type protein kinase domain-containing protein</fullName>
    </recommendedName>
</protein>
<accession>A0ABD3QW98</accession>
<organism evidence="8 9">
    <name type="scientific">Cyclotella cryptica</name>
    <dbReference type="NCBI Taxonomy" id="29204"/>
    <lineage>
        <taxon>Eukaryota</taxon>
        <taxon>Sar</taxon>
        <taxon>Stramenopiles</taxon>
        <taxon>Ochrophyta</taxon>
        <taxon>Bacillariophyta</taxon>
        <taxon>Coscinodiscophyceae</taxon>
        <taxon>Thalassiosirophycidae</taxon>
        <taxon>Stephanodiscales</taxon>
        <taxon>Stephanodiscaceae</taxon>
        <taxon>Cyclotella</taxon>
    </lineage>
</organism>
<reference evidence="8 9" key="1">
    <citation type="journal article" date="2020" name="G3 (Bethesda)">
        <title>Improved Reference Genome for Cyclotella cryptica CCMP332, a Model for Cell Wall Morphogenesis, Salinity Adaptation, and Lipid Production in Diatoms (Bacillariophyta).</title>
        <authorList>
            <person name="Roberts W.R."/>
            <person name="Downey K.M."/>
            <person name="Ruck E.C."/>
            <person name="Traller J.C."/>
            <person name="Alverson A.J."/>
        </authorList>
    </citation>
    <scope>NUCLEOTIDE SEQUENCE [LARGE SCALE GENOMIC DNA]</scope>
    <source>
        <strain evidence="8 9">CCMP332</strain>
    </source>
</reference>
<keyword evidence="3" id="KW-0547">Nucleotide-binding</keyword>
<name>A0ABD3QW98_9STRA</name>
<sequence length="758" mass="86031">MAELTLRKRRPPEDPPLSPQPSRRLLRVSSSSVEVVHLSSEDDDDDEDEDDDEIEVVKIVKSKKQVHFDEVEHEVYYFKPYPVELVHDETLCSPNRSAVNSSKMTAEYTVLSSRHGRARRQLRNISKMDLRAAIKHGIKTPAHPNLLTGARRWKFTFKNVVYITDETCRQEITSYIEAMQIKPFPLTIPMMSRHEEVKRILKEEPHLCVGHTYIIIDQSGSMRNSDVNGFRDRSHAAYGTLALDFIAEQLSSRPNREDLFAESVTVVEMRNEGEIVHDRQPFDWILFNRLVRRPDISRPFSHGNYNKSLCLVRDLIIKEYNSLVESGAEEHELPKFNVVFLSDGKPSDDTRVFDQQRVDILSSLTAPLQSKFSLYAMGVGAKEADFTALANMVDTVKNTGGTGQFVHAGLSAVTMSTSFSAISSALTSARTELLTGKNDASPKTHVKKDFTMRETAGKIVGKVFPIEKFINGKGYTVKRFRFDKDLNERGQSPWKDVGFAAHGANGFEMEIRPLGEGAERLAYRFNEIKYDKTKVVKKVGKLMVAKKSIRANEKETKEDFHKDFCRVQNVAYDLAEKFNHAVRQATPLKAVSGETRPPELKFVLCHVYTYTNHETKEDTGVLVERFLPGKFTKYNSNNGYVREANSGVHNTRTIELMSGKVRLEEFVQAFSHWVYVHTNHTMVVCDLQGVLNEEGRYPEFLLTDPAICTRKPPRYGKTDMKLSGIRNFCSTHRCGLVCRGLGLPCITSSLANNDKKKS</sequence>
<feature type="compositionally biased region" description="Low complexity" evidence="6">
    <location>
        <begin position="20"/>
        <end position="38"/>
    </location>
</feature>
<comment type="caution">
    <text evidence="8">The sequence shown here is derived from an EMBL/GenBank/DDBJ whole genome shotgun (WGS) entry which is preliminary data.</text>
</comment>
<dbReference type="Gene3D" id="3.20.200.10">
    <property type="entry name" value="MHCK/EF2 kinase"/>
    <property type="match status" value="1"/>
</dbReference>
<evidence type="ECO:0000256" key="2">
    <source>
        <dbReference type="ARBA" id="ARBA00022679"/>
    </source>
</evidence>
<keyword evidence="4" id="KW-0418">Kinase</keyword>
<feature type="compositionally biased region" description="Acidic residues" evidence="6">
    <location>
        <begin position="41"/>
        <end position="52"/>
    </location>
</feature>
<dbReference type="PANTHER" id="PTHR45992:SF11">
    <property type="entry name" value="ALPHA-TYPE PROTEIN KINASE DOMAIN-CONTAINING PROTEIN"/>
    <property type="match status" value="1"/>
</dbReference>
<evidence type="ECO:0000256" key="6">
    <source>
        <dbReference type="SAM" id="MobiDB-lite"/>
    </source>
</evidence>
<keyword evidence="5" id="KW-0067">ATP-binding</keyword>
<keyword evidence="1" id="KW-0723">Serine/threonine-protein kinase</keyword>
<dbReference type="Proteomes" id="UP001516023">
    <property type="component" value="Unassembled WGS sequence"/>
</dbReference>
<dbReference type="SMART" id="SM00811">
    <property type="entry name" value="Alpha_kinase"/>
    <property type="match status" value="1"/>
</dbReference>
<dbReference type="InterPro" id="IPR011009">
    <property type="entry name" value="Kinase-like_dom_sf"/>
</dbReference>
<dbReference type="EMBL" id="JABMIG020000007">
    <property type="protein sequence ID" value="KAL3804515.1"/>
    <property type="molecule type" value="Genomic_DNA"/>
</dbReference>
<gene>
    <name evidence="8" type="ORF">HJC23_002554</name>
</gene>